<dbReference type="PANTHER" id="PTHR47266">
    <property type="entry name" value="ENDONUCLEASE-RELATED"/>
    <property type="match status" value="1"/>
</dbReference>
<dbReference type="EMBL" id="JACGWL010000009">
    <property type="protein sequence ID" value="KAK4394538.1"/>
    <property type="molecule type" value="Genomic_DNA"/>
</dbReference>
<dbReference type="PROSITE" id="PS50994">
    <property type="entry name" value="INTEGRASE"/>
    <property type="match status" value="1"/>
</dbReference>
<gene>
    <name evidence="3" type="ORF">Sango_1608100</name>
</gene>
<sequence>MVGAVSGGALIDKTLYEAQHLISTMTENYRQYGYHMDKEQMQETIVCGICSNTGHPTNACPSLQEGVMPNVNAVGGFPRQPQRRYDPHFNFYNPGWRDHLNFSYRNQDEQSKPHLQSLNRPAPAPAQTLSTQVESNLTPPPPSNTCALPFPYRMSKSQEEEHEREILDTFKKVEINIPLLYAIKQILKYAKFLKELFTNKRKLKHKERIIFGKNISAIINHDDFVESLSEALKLELKPLPEHLRYFYLGNEETLPAIISSKLSKEHEERLLPNCHYSRGSREDNFHMPFGTFAFRRIPFGLCNAPVGAIIGQRIDKTHQVIYYASKTLDAARCNEIGLKAVGGDLSRLIREEVHTTVFLVSVYLRGTVSHRNEMPQTTILIVEIFDVWGIDFMGPFPSSCGFSYILLAVDYVSKWVEAKATGTDDYAAIIGFVKSHIFNRFGVPRAIISDQGSHFCNRTLGTLFKKYGFHHGVAMAYHPQTNGQAEVSNREVKSILEKTGCPLPFGFWKVEIKSFNTGKTLKVNGHQLKPFLSGDNIENLIDIALAQPSHTTVRRSCSIEATTTVASLLLCRQHLRHVAAIVTETTAAAVSLPTMMRPRTNGGQREMHFVASPSTTITIFAAPPPLTSSIAPSDPASTSSNIEPLWDTYRKRACFSASTGFPPTAERELEGYLTFTTREHKKRYSVIKTRPNNPDKFFHPPSLIREKEAS</sequence>
<dbReference type="Gene3D" id="3.30.420.10">
    <property type="entry name" value="Ribonuclease H-like superfamily/Ribonuclease H"/>
    <property type="match status" value="1"/>
</dbReference>
<dbReference type="InterPro" id="IPR036397">
    <property type="entry name" value="RNaseH_sf"/>
</dbReference>
<feature type="region of interest" description="Disordered" evidence="1">
    <location>
        <begin position="107"/>
        <end position="145"/>
    </location>
</feature>
<dbReference type="AlphaFoldDB" id="A0AAE1WJB4"/>
<dbReference type="SUPFAM" id="SSF53098">
    <property type="entry name" value="Ribonuclease H-like"/>
    <property type="match status" value="1"/>
</dbReference>
<reference evidence="3" key="2">
    <citation type="journal article" date="2024" name="Plant">
        <title>Genomic evolution and insights into agronomic trait innovations of Sesamum species.</title>
        <authorList>
            <person name="Miao H."/>
            <person name="Wang L."/>
            <person name="Qu L."/>
            <person name="Liu H."/>
            <person name="Sun Y."/>
            <person name="Le M."/>
            <person name="Wang Q."/>
            <person name="Wei S."/>
            <person name="Zheng Y."/>
            <person name="Lin W."/>
            <person name="Duan Y."/>
            <person name="Cao H."/>
            <person name="Xiong S."/>
            <person name="Wang X."/>
            <person name="Wei L."/>
            <person name="Li C."/>
            <person name="Ma Q."/>
            <person name="Ju M."/>
            <person name="Zhao R."/>
            <person name="Li G."/>
            <person name="Mu C."/>
            <person name="Tian Q."/>
            <person name="Mei H."/>
            <person name="Zhang T."/>
            <person name="Gao T."/>
            <person name="Zhang H."/>
        </authorList>
    </citation>
    <scope>NUCLEOTIDE SEQUENCE</scope>
    <source>
        <strain evidence="3">K16</strain>
    </source>
</reference>
<organism evidence="3 4">
    <name type="scientific">Sesamum angolense</name>
    <dbReference type="NCBI Taxonomy" id="2727404"/>
    <lineage>
        <taxon>Eukaryota</taxon>
        <taxon>Viridiplantae</taxon>
        <taxon>Streptophyta</taxon>
        <taxon>Embryophyta</taxon>
        <taxon>Tracheophyta</taxon>
        <taxon>Spermatophyta</taxon>
        <taxon>Magnoliopsida</taxon>
        <taxon>eudicotyledons</taxon>
        <taxon>Gunneridae</taxon>
        <taxon>Pentapetalae</taxon>
        <taxon>asterids</taxon>
        <taxon>lamiids</taxon>
        <taxon>Lamiales</taxon>
        <taxon>Pedaliaceae</taxon>
        <taxon>Sesamum</taxon>
    </lineage>
</organism>
<dbReference type="GO" id="GO:0003676">
    <property type="term" value="F:nucleic acid binding"/>
    <property type="evidence" value="ECO:0007669"/>
    <property type="project" value="InterPro"/>
</dbReference>
<name>A0AAE1WJB4_9LAMI</name>
<reference evidence="3" key="1">
    <citation type="submission" date="2020-06" db="EMBL/GenBank/DDBJ databases">
        <authorList>
            <person name="Li T."/>
            <person name="Hu X."/>
            <person name="Zhang T."/>
            <person name="Song X."/>
            <person name="Zhang H."/>
            <person name="Dai N."/>
            <person name="Sheng W."/>
            <person name="Hou X."/>
            <person name="Wei L."/>
        </authorList>
    </citation>
    <scope>NUCLEOTIDE SEQUENCE</scope>
    <source>
        <strain evidence="3">K16</strain>
        <tissue evidence="3">Leaf</tissue>
    </source>
</reference>
<feature type="region of interest" description="Disordered" evidence="1">
    <location>
        <begin position="691"/>
        <end position="710"/>
    </location>
</feature>
<evidence type="ECO:0000256" key="1">
    <source>
        <dbReference type="SAM" id="MobiDB-lite"/>
    </source>
</evidence>
<evidence type="ECO:0000313" key="4">
    <source>
        <dbReference type="Proteomes" id="UP001289374"/>
    </source>
</evidence>
<keyword evidence="4" id="KW-1185">Reference proteome</keyword>
<dbReference type="GO" id="GO:0015074">
    <property type="term" value="P:DNA integration"/>
    <property type="evidence" value="ECO:0007669"/>
    <property type="project" value="InterPro"/>
</dbReference>
<feature type="compositionally biased region" description="Polar residues" evidence="1">
    <location>
        <begin position="127"/>
        <end position="137"/>
    </location>
</feature>
<dbReference type="Pfam" id="PF00665">
    <property type="entry name" value="rve"/>
    <property type="match status" value="1"/>
</dbReference>
<dbReference type="InterPro" id="IPR012337">
    <property type="entry name" value="RNaseH-like_sf"/>
</dbReference>
<comment type="caution">
    <text evidence="3">The sequence shown here is derived from an EMBL/GenBank/DDBJ whole genome shotgun (WGS) entry which is preliminary data.</text>
</comment>
<accession>A0AAE1WJB4</accession>
<dbReference type="InterPro" id="IPR001584">
    <property type="entry name" value="Integrase_cat-core"/>
</dbReference>
<protein>
    <recommendedName>
        <fullName evidence="2">Integrase catalytic domain-containing protein</fullName>
    </recommendedName>
</protein>
<feature type="domain" description="Integrase catalytic" evidence="2">
    <location>
        <begin position="371"/>
        <end position="556"/>
    </location>
</feature>
<dbReference type="InterPro" id="IPR052160">
    <property type="entry name" value="Gypsy_RT_Integrase-like"/>
</dbReference>
<evidence type="ECO:0000313" key="3">
    <source>
        <dbReference type="EMBL" id="KAK4394538.1"/>
    </source>
</evidence>
<proteinExistence type="predicted"/>
<dbReference type="Proteomes" id="UP001289374">
    <property type="component" value="Unassembled WGS sequence"/>
</dbReference>
<evidence type="ECO:0000259" key="2">
    <source>
        <dbReference type="PROSITE" id="PS50994"/>
    </source>
</evidence>